<organism evidence="1 2">
    <name type="scientific">Paenibacillus oryzisoli</name>
    <dbReference type="NCBI Taxonomy" id="1850517"/>
    <lineage>
        <taxon>Bacteria</taxon>
        <taxon>Bacillati</taxon>
        <taxon>Bacillota</taxon>
        <taxon>Bacilli</taxon>
        <taxon>Bacillales</taxon>
        <taxon>Paenibacillaceae</taxon>
        <taxon>Paenibacillus</taxon>
    </lineage>
</organism>
<proteinExistence type="predicted"/>
<dbReference type="AlphaFoldDB" id="A0A197ZWN7"/>
<evidence type="ECO:0000313" key="1">
    <source>
        <dbReference type="EMBL" id="OAS13236.1"/>
    </source>
</evidence>
<accession>A0A197ZWN7</accession>
<evidence type="ECO:0000313" key="2">
    <source>
        <dbReference type="Proteomes" id="UP000078454"/>
    </source>
</evidence>
<comment type="caution">
    <text evidence="1">The sequence shown here is derived from an EMBL/GenBank/DDBJ whole genome shotgun (WGS) entry which is preliminary data.</text>
</comment>
<gene>
    <name evidence="1" type="ORF">A8708_33165</name>
</gene>
<name>A0A197ZWN7_9BACL</name>
<dbReference type="EMBL" id="LYPB01000096">
    <property type="protein sequence ID" value="OAS13236.1"/>
    <property type="molecule type" value="Genomic_DNA"/>
</dbReference>
<keyword evidence="2" id="KW-1185">Reference proteome</keyword>
<dbReference type="Proteomes" id="UP000078454">
    <property type="component" value="Unassembled WGS sequence"/>
</dbReference>
<dbReference type="STRING" id="1850517.A8708_33165"/>
<sequence>MSMECVNPEKQSNVVFDQIFENELQDSYQTFMNIVKSIPEISQTVVFDLENIFILSTRQAVELTLSIGNKATMVAS</sequence>
<protein>
    <submittedName>
        <fullName evidence="1">Uncharacterized protein</fullName>
    </submittedName>
</protein>
<reference evidence="1 2" key="1">
    <citation type="submission" date="2016-05" db="EMBL/GenBank/DDBJ databases">
        <title>Paenibacillus sp. 1ZS3-15 nov., isolated from the rhizosphere soil.</title>
        <authorList>
            <person name="Zhang X.X."/>
            <person name="Zhang J."/>
        </authorList>
    </citation>
    <scope>NUCLEOTIDE SEQUENCE [LARGE SCALE GENOMIC DNA]</scope>
    <source>
        <strain evidence="1 2">1ZS3-15</strain>
    </source>
</reference>